<dbReference type="Proteomes" id="UP000042527">
    <property type="component" value="Unassembled WGS sequence"/>
</dbReference>
<evidence type="ECO:0000313" key="4">
    <source>
        <dbReference type="EMBL" id="QEJ98397.1"/>
    </source>
</evidence>
<keyword evidence="5" id="KW-1185">Reference proteome</keyword>
<organism evidence="3 5">
    <name type="scientific">Treponema phagedenis</name>
    <dbReference type="NCBI Taxonomy" id="162"/>
    <lineage>
        <taxon>Bacteria</taxon>
        <taxon>Pseudomonadati</taxon>
        <taxon>Spirochaetota</taxon>
        <taxon>Spirochaetia</taxon>
        <taxon>Spirochaetales</taxon>
        <taxon>Treponemataceae</taxon>
        <taxon>Treponema</taxon>
    </lineage>
</organism>
<reference evidence="4 6" key="3">
    <citation type="submission" date="2019-08" db="EMBL/GenBank/DDBJ databases">
        <authorList>
            <person name="Kuhnert P."/>
        </authorList>
    </citation>
    <scope>NUCLEOTIDE SEQUENCE [LARGE SCALE GENOMIC DNA]</scope>
    <source>
        <strain evidence="4 6">B36.5</strain>
    </source>
</reference>
<dbReference type="InterPro" id="IPR006016">
    <property type="entry name" value="UspA"/>
</dbReference>
<protein>
    <submittedName>
        <fullName evidence="3">Universal stress family protein</fullName>
    </submittedName>
    <submittedName>
        <fullName evidence="4">Universal stress protein</fullName>
    </submittedName>
</protein>
<comment type="similarity">
    <text evidence="1">Belongs to the universal stress protein A family.</text>
</comment>
<dbReference type="AlphaFoldDB" id="A0A0B7GYU9"/>
<dbReference type="Pfam" id="PF00582">
    <property type="entry name" value="Usp"/>
    <property type="match status" value="1"/>
</dbReference>
<reference evidence="3" key="1">
    <citation type="submission" date="2015-01" db="EMBL/GenBank/DDBJ databases">
        <authorList>
            <person name="Xiang T."/>
            <person name="Song Y."/>
            <person name="Huang L."/>
            <person name="Wang B."/>
            <person name="Wu P."/>
        </authorList>
    </citation>
    <scope>NUCLEOTIDE SEQUENCE [LARGE SCALE GENOMIC DNA]</scope>
    <source>
        <strain evidence="3">V1</strain>
    </source>
</reference>
<dbReference type="OrthoDB" id="359872at2"/>
<evidence type="ECO:0000313" key="6">
    <source>
        <dbReference type="Proteomes" id="UP000323594"/>
    </source>
</evidence>
<reference evidence="5" key="2">
    <citation type="submission" date="2015-01" db="EMBL/GenBank/DDBJ databases">
        <authorList>
            <person name="Manzoor Shahid"/>
            <person name="Zubair Saima"/>
        </authorList>
    </citation>
    <scope>NUCLEOTIDE SEQUENCE [LARGE SCALE GENOMIC DNA]</scope>
    <source>
        <strain evidence="5">V1</strain>
    </source>
</reference>
<dbReference type="InterPro" id="IPR014729">
    <property type="entry name" value="Rossmann-like_a/b/a_fold"/>
</dbReference>
<dbReference type="PANTHER" id="PTHR46268:SF6">
    <property type="entry name" value="UNIVERSAL STRESS PROTEIN UP12"/>
    <property type="match status" value="1"/>
</dbReference>
<proteinExistence type="inferred from homology"/>
<dbReference type="CDD" id="cd00293">
    <property type="entry name" value="USP-like"/>
    <property type="match status" value="1"/>
</dbReference>
<name>A0A0B7GYU9_TREPH</name>
<dbReference type="EMBL" id="CDNC01000023">
    <property type="protein sequence ID" value="CEM62120.1"/>
    <property type="molecule type" value="Genomic_DNA"/>
</dbReference>
<evidence type="ECO:0000313" key="5">
    <source>
        <dbReference type="Proteomes" id="UP000042527"/>
    </source>
</evidence>
<evidence type="ECO:0000259" key="2">
    <source>
        <dbReference type="Pfam" id="PF00582"/>
    </source>
</evidence>
<accession>A0A0B7GYU9</accession>
<dbReference type="PANTHER" id="PTHR46268">
    <property type="entry name" value="STRESS RESPONSE PROTEIN NHAX"/>
    <property type="match status" value="1"/>
</dbReference>
<sequence length="163" mass="18305">MIQPLFKDIIVLVTGSESSINAVKYAIIMAKQYNCHVHAVYVVDTATINQLTLNKIFIEEESKEYEQSLEATGKRFLSYVETIGTEKDVKIETELRRGAVWTETLTAAKEKEADLILIGDTESHHKASRDIVSITVNSIILHAHCSVLLVKNEDVGQLYKLLD</sequence>
<evidence type="ECO:0000313" key="3">
    <source>
        <dbReference type="EMBL" id="CEM62120.1"/>
    </source>
</evidence>
<dbReference type="GeneID" id="57753420"/>
<feature type="domain" description="UspA" evidence="2">
    <location>
        <begin position="6"/>
        <end position="151"/>
    </location>
</feature>
<dbReference type="Proteomes" id="UP000323594">
    <property type="component" value="Chromosome"/>
</dbReference>
<dbReference type="Gene3D" id="3.40.50.620">
    <property type="entry name" value="HUPs"/>
    <property type="match status" value="1"/>
</dbReference>
<evidence type="ECO:0000256" key="1">
    <source>
        <dbReference type="ARBA" id="ARBA00008791"/>
    </source>
</evidence>
<dbReference type="RefSeq" id="WP_024751902.1">
    <property type="nucleotide sequence ID" value="NZ_CDNC01000023.1"/>
</dbReference>
<dbReference type="SUPFAM" id="SSF52402">
    <property type="entry name" value="Adenine nucleotide alpha hydrolases-like"/>
    <property type="match status" value="1"/>
</dbReference>
<gene>
    <name evidence="4" type="ORF">FUT82_10575</name>
    <name evidence="3" type="ORF">TPHV1_30015</name>
</gene>
<dbReference type="EMBL" id="CP042817">
    <property type="protein sequence ID" value="QEJ98397.1"/>
    <property type="molecule type" value="Genomic_DNA"/>
</dbReference>